<gene>
    <name evidence="2" type="ORF">FHX33_001204</name>
</gene>
<dbReference type="EMBL" id="JACHVP010000001">
    <property type="protein sequence ID" value="MBB2966472.1"/>
    <property type="molecule type" value="Genomic_DNA"/>
</dbReference>
<evidence type="ECO:0000256" key="1">
    <source>
        <dbReference type="SAM" id="Phobius"/>
    </source>
</evidence>
<reference evidence="2 3" key="1">
    <citation type="submission" date="2020-08" db="EMBL/GenBank/DDBJ databases">
        <title>Sequencing the genomes of 1000 actinobacteria strains.</title>
        <authorList>
            <person name="Klenk H.-P."/>
        </authorList>
    </citation>
    <scope>NUCLEOTIDE SEQUENCE [LARGE SCALE GENOMIC DNA]</scope>
    <source>
        <strain evidence="2 3">DSM 20146</strain>
    </source>
</reference>
<keyword evidence="1" id="KW-1133">Transmembrane helix</keyword>
<proteinExistence type="predicted"/>
<evidence type="ECO:0000313" key="3">
    <source>
        <dbReference type="Proteomes" id="UP000538196"/>
    </source>
</evidence>
<evidence type="ECO:0000313" key="2">
    <source>
        <dbReference type="EMBL" id="MBB2966472.1"/>
    </source>
</evidence>
<feature type="transmembrane region" description="Helical" evidence="1">
    <location>
        <begin position="32"/>
        <end position="53"/>
    </location>
</feature>
<accession>A0A7W4YIJ2</accession>
<dbReference type="Proteomes" id="UP000538196">
    <property type="component" value="Unassembled WGS sequence"/>
</dbReference>
<organism evidence="2 3">
    <name type="scientific">Leifsonia aquatica</name>
    <name type="common">Corynebacterium aquaticum</name>
    <dbReference type="NCBI Taxonomy" id="144185"/>
    <lineage>
        <taxon>Bacteria</taxon>
        <taxon>Bacillati</taxon>
        <taxon>Actinomycetota</taxon>
        <taxon>Actinomycetes</taxon>
        <taxon>Micrococcales</taxon>
        <taxon>Microbacteriaceae</taxon>
        <taxon>Leifsonia</taxon>
    </lineage>
</organism>
<dbReference type="RefSeq" id="WP_021758086.1">
    <property type="nucleotide sequence ID" value="NZ_JACHVP010000001.1"/>
</dbReference>
<sequence>MRRFAVAAWTVGPVVSFSAVVVDLVAPESHLAWLRALLLFAGTGVFAAGWGLWYRSDPVFDPAYDPDGAGDQ</sequence>
<protein>
    <submittedName>
        <fullName evidence="2">Uncharacterized protein</fullName>
    </submittedName>
</protein>
<keyword evidence="3" id="KW-1185">Reference proteome</keyword>
<dbReference type="AlphaFoldDB" id="A0A7W4YIJ2"/>
<keyword evidence="1" id="KW-0812">Transmembrane</keyword>
<name>A0A7W4YIJ2_LEIAQ</name>
<keyword evidence="1" id="KW-0472">Membrane</keyword>
<comment type="caution">
    <text evidence="2">The sequence shown here is derived from an EMBL/GenBank/DDBJ whole genome shotgun (WGS) entry which is preliminary data.</text>
</comment>